<evidence type="ECO:0000313" key="1">
    <source>
        <dbReference type="EMBL" id="ADL19691.1"/>
    </source>
</evidence>
<dbReference type="STRING" id="666510.ASAC_1286"/>
<dbReference type="GeneID" id="9499541"/>
<dbReference type="eggNOG" id="arCOG00022">
    <property type="taxonomic scope" value="Archaea"/>
</dbReference>
<protein>
    <recommendedName>
        <fullName evidence="3">Rubrerythrin diiron-binding domain-containing protein</fullName>
    </recommendedName>
</protein>
<proteinExistence type="predicted"/>
<organism evidence="1 2">
    <name type="scientific">Acidilobus saccharovorans (strain DSM 16705 / JCM 18335 / VKM B-2471 / 345-15)</name>
    <dbReference type="NCBI Taxonomy" id="666510"/>
    <lineage>
        <taxon>Archaea</taxon>
        <taxon>Thermoproteota</taxon>
        <taxon>Thermoprotei</taxon>
        <taxon>Acidilobales</taxon>
        <taxon>Acidilobaceae</taxon>
        <taxon>Acidilobus</taxon>
    </lineage>
</organism>
<accession>D9Q303</accession>
<dbReference type="AlphaFoldDB" id="D9Q303"/>
<sequence>MSELALQDFEARRRLAEYFKNESKRELEYAEKLRATSERSQNPVVKLIMDAVSQDSIKHSKIYETMASIIQGAGLIDQAESSAVLNDIESHIKMEKESIDELEKLKNDNMIKSDPALTFLIDMLLRDESFHHALLTQIYNAIIKNITLSEQEIWDAVWRDATYHGTPGG</sequence>
<evidence type="ECO:0000313" key="2">
    <source>
        <dbReference type="Proteomes" id="UP000000346"/>
    </source>
</evidence>
<keyword evidence="2" id="KW-1185">Reference proteome</keyword>
<dbReference type="KEGG" id="asc:ASAC_1286"/>
<name>D9Q303_ACIS3</name>
<gene>
    <name evidence="1" type="ordered locus">ASAC_1286</name>
</gene>
<dbReference type="Proteomes" id="UP000000346">
    <property type="component" value="Chromosome"/>
</dbReference>
<dbReference type="RefSeq" id="WP_013267203.1">
    <property type="nucleotide sequence ID" value="NC_014374.1"/>
</dbReference>
<reference evidence="1 2" key="1">
    <citation type="journal article" date="2010" name="Appl. Environ. Microbiol.">
        <title>The genome sequence of the crenarchaeon Acidilobus saccharovorans supports a new order, Acidilobales, and suggests an important ecological role in terrestrial acidic hot springs.</title>
        <authorList>
            <person name="Mardanov A.V."/>
            <person name="Svetlitchnyi V.A."/>
            <person name="Beletsky A.V."/>
            <person name="Prokofeva M.I."/>
            <person name="Bonch-Osmolovskaya E.A."/>
            <person name="Ravin N.V."/>
            <person name="Skryabin K.G."/>
        </authorList>
    </citation>
    <scope>NUCLEOTIDE SEQUENCE [LARGE SCALE GENOMIC DNA]</scope>
    <source>
        <strain evidence="2">DSM 16705 / JCM 18335 / VKM B-2471 / 345-15</strain>
    </source>
</reference>
<dbReference type="HOGENOM" id="CLU_140805_0_0_2"/>
<dbReference type="InParanoid" id="D9Q303"/>
<dbReference type="EMBL" id="CP001742">
    <property type="protein sequence ID" value="ADL19691.1"/>
    <property type="molecule type" value="Genomic_DNA"/>
</dbReference>
<evidence type="ECO:0008006" key="3">
    <source>
        <dbReference type="Google" id="ProtNLM"/>
    </source>
</evidence>